<dbReference type="STRING" id="537013.CLOSTMETH_01737"/>
<protein>
    <recommendedName>
        <fullName evidence="3">Phage protein, HK97 gp10 family</fullName>
    </recommendedName>
</protein>
<proteinExistence type="predicted"/>
<reference evidence="1 2" key="2">
    <citation type="submission" date="2009-02" db="EMBL/GenBank/DDBJ databases">
        <title>Draft genome sequence of Clostridium methylpentosum (DSM 5476).</title>
        <authorList>
            <person name="Sudarsanam P."/>
            <person name="Ley R."/>
            <person name="Guruge J."/>
            <person name="Turnbaugh P.J."/>
            <person name="Mahowald M."/>
            <person name="Liep D."/>
            <person name="Gordon J."/>
        </authorList>
    </citation>
    <scope>NUCLEOTIDE SEQUENCE [LARGE SCALE GENOMIC DNA]</scope>
    <source>
        <strain evidence="1 2">DSM 5476</strain>
    </source>
</reference>
<accession>C0ED16</accession>
<dbReference type="EMBL" id="ACEC01000058">
    <property type="protein sequence ID" value="EEG30668.1"/>
    <property type="molecule type" value="Genomic_DNA"/>
</dbReference>
<evidence type="ECO:0008006" key="3">
    <source>
        <dbReference type="Google" id="ProtNLM"/>
    </source>
</evidence>
<organism evidence="1 2">
    <name type="scientific">[Clostridium] methylpentosum DSM 5476</name>
    <dbReference type="NCBI Taxonomy" id="537013"/>
    <lineage>
        <taxon>Bacteria</taxon>
        <taxon>Bacillati</taxon>
        <taxon>Bacillota</taxon>
        <taxon>Clostridia</taxon>
        <taxon>Eubacteriales</taxon>
        <taxon>Oscillospiraceae</taxon>
        <taxon>Oscillospiraceae incertae sedis</taxon>
    </lineage>
</organism>
<sequence>MGKAADQMGQNAKRAVEEIESQIISRTTRASLVLRNNAKSVLRGQRHGRRYRVPYTKRFYTASAPGEPPAVRTGAFRSSWRMQPRTERVNGNLLTHARIVSGLKVNGHRLGDLLENGTTRMAPRPYKKDIIDKSTGQVQRIFKAPYLR</sequence>
<dbReference type="Proteomes" id="UP000003340">
    <property type="component" value="Unassembled WGS sequence"/>
</dbReference>
<name>C0ED16_9FIRM</name>
<dbReference type="HOGENOM" id="CLU_137317_0_0_9"/>
<evidence type="ECO:0000313" key="2">
    <source>
        <dbReference type="Proteomes" id="UP000003340"/>
    </source>
</evidence>
<keyword evidence="2" id="KW-1185">Reference proteome</keyword>
<reference evidence="1 2" key="1">
    <citation type="submission" date="2009-01" db="EMBL/GenBank/DDBJ databases">
        <authorList>
            <person name="Fulton L."/>
            <person name="Clifton S."/>
            <person name="Fulton B."/>
            <person name="Xu J."/>
            <person name="Minx P."/>
            <person name="Pepin K.H."/>
            <person name="Johnson M."/>
            <person name="Bhonagiri V."/>
            <person name="Nash W.E."/>
            <person name="Mardis E.R."/>
            <person name="Wilson R.K."/>
        </authorList>
    </citation>
    <scope>NUCLEOTIDE SEQUENCE [LARGE SCALE GENOMIC DNA]</scope>
    <source>
        <strain evidence="1 2">DSM 5476</strain>
    </source>
</reference>
<gene>
    <name evidence="1" type="ORF">CLOSTMETH_01737</name>
</gene>
<evidence type="ECO:0000313" key="1">
    <source>
        <dbReference type="EMBL" id="EEG30668.1"/>
    </source>
</evidence>
<dbReference type="AlphaFoldDB" id="C0ED16"/>
<comment type="caution">
    <text evidence="1">The sequence shown here is derived from an EMBL/GenBank/DDBJ whole genome shotgun (WGS) entry which is preliminary data.</text>
</comment>